<accession>A0A1M7I955</accession>
<organism evidence="2 3">
    <name type="scientific">Chryseobacterium polytrichastri</name>
    <dbReference type="NCBI Taxonomy" id="1302687"/>
    <lineage>
        <taxon>Bacteria</taxon>
        <taxon>Pseudomonadati</taxon>
        <taxon>Bacteroidota</taxon>
        <taxon>Flavobacteriia</taxon>
        <taxon>Flavobacteriales</taxon>
        <taxon>Weeksellaceae</taxon>
        <taxon>Chryseobacterium group</taxon>
        <taxon>Chryseobacterium</taxon>
    </lineage>
</organism>
<evidence type="ECO:0000256" key="1">
    <source>
        <dbReference type="SAM" id="Phobius"/>
    </source>
</evidence>
<dbReference type="OrthoDB" id="104925at2"/>
<dbReference type="STRING" id="1302687.SAMN05444267_104511"/>
<dbReference type="Proteomes" id="UP000184364">
    <property type="component" value="Unassembled WGS sequence"/>
</dbReference>
<keyword evidence="1" id="KW-1133">Transmembrane helix</keyword>
<feature type="transmembrane region" description="Helical" evidence="1">
    <location>
        <begin position="319"/>
        <end position="336"/>
    </location>
</feature>
<name>A0A1M7I955_9FLAO</name>
<evidence type="ECO:0008006" key="4">
    <source>
        <dbReference type="Google" id="ProtNLM"/>
    </source>
</evidence>
<gene>
    <name evidence="2" type="ORF">SAMN05444267_104511</name>
</gene>
<evidence type="ECO:0000313" key="3">
    <source>
        <dbReference type="Proteomes" id="UP000184364"/>
    </source>
</evidence>
<reference evidence="3" key="1">
    <citation type="submission" date="2016-11" db="EMBL/GenBank/DDBJ databases">
        <authorList>
            <person name="Varghese N."/>
            <person name="Submissions S."/>
        </authorList>
    </citation>
    <scope>NUCLEOTIDE SEQUENCE [LARGE SCALE GENOMIC DNA]</scope>
    <source>
        <strain evidence="3">DSM 26899</strain>
    </source>
</reference>
<sequence>MRSLFIALGLFLGLCFVYITAMLSKTECFFTYTLDDAYIHLAMAKNFALHGIWGMTQYAFSSSSSSPIFTFLLGAIIYTFGDNELIPLVFNIFCSVFVIYFLNKYYSQYFNKSKNIVFAVLFTLFFAVLHLQIMEGMEHVLQVLIIVINIYCFQKLMNSGDRNLSNTFWFYFTIALMGLIRFESMFYFVSLAFTLMLIRNLKEALLTLVFGFAPILVFGYFNYQEVGYFFPNSVVVKGTQFDLTGNYFSQIKFLLFDKIFFNVTFYKVGLFPLIITFIFIFRDYRKKLSFRDLVSNNLLLIVWTSTLILHSLFGNFRGFFRYEAYVLTAFAMVLIPRLKGFFESPVEAFRKDKIMGVLIFCNTLLFIYKLGFAHLMIVNGSTNMYEQQVQSARFLKKYYNNSKVVANDIGAVCYFTDIHLFDIAGLGSKEMIPFNEKGKSFDDKFETFLIKYTLENDYELAIVYEEWFAGHVPKDWGKVAVLKINNNTNAAIDHVTIYSINPKIHKELKENVKKFNWNKNVQIHIID</sequence>
<feature type="transmembrane region" description="Helical" evidence="1">
    <location>
        <begin position="205"/>
        <end position="223"/>
    </location>
</feature>
<dbReference type="AlphaFoldDB" id="A0A1M7I955"/>
<proteinExistence type="predicted"/>
<feature type="transmembrane region" description="Helical" evidence="1">
    <location>
        <begin position="293"/>
        <end position="313"/>
    </location>
</feature>
<dbReference type="RefSeq" id="WP_073296996.1">
    <property type="nucleotide sequence ID" value="NZ_FRAV01000045.1"/>
</dbReference>
<keyword evidence="1" id="KW-0812">Transmembrane</keyword>
<feature type="transmembrane region" description="Helical" evidence="1">
    <location>
        <begin position="115"/>
        <end position="133"/>
    </location>
</feature>
<keyword evidence="3" id="KW-1185">Reference proteome</keyword>
<feature type="transmembrane region" description="Helical" evidence="1">
    <location>
        <begin position="169"/>
        <end position="198"/>
    </location>
</feature>
<feature type="transmembrane region" description="Helical" evidence="1">
    <location>
        <begin position="357"/>
        <end position="377"/>
    </location>
</feature>
<feature type="transmembrane region" description="Helical" evidence="1">
    <location>
        <begin position="85"/>
        <end position="103"/>
    </location>
</feature>
<keyword evidence="1" id="KW-0472">Membrane</keyword>
<protein>
    <recommendedName>
        <fullName evidence="4">Glycosyltransferase RgtA/B/C/D-like domain-containing protein</fullName>
    </recommendedName>
</protein>
<feature type="transmembrane region" description="Helical" evidence="1">
    <location>
        <begin position="259"/>
        <end position="281"/>
    </location>
</feature>
<dbReference type="EMBL" id="FRAV01000045">
    <property type="protein sequence ID" value="SHM37250.1"/>
    <property type="molecule type" value="Genomic_DNA"/>
</dbReference>
<evidence type="ECO:0000313" key="2">
    <source>
        <dbReference type="EMBL" id="SHM37250.1"/>
    </source>
</evidence>
<feature type="transmembrane region" description="Helical" evidence="1">
    <location>
        <begin position="58"/>
        <end position="78"/>
    </location>
</feature>